<feature type="domain" description="C2H2-type" evidence="2">
    <location>
        <begin position="748"/>
        <end position="775"/>
    </location>
</feature>
<feature type="compositionally biased region" description="Polar residues" evidence="1">
    <location>
        <begin position="833"/>
        <end position="849"/>
    </location>
</feature>
<dbReference type="PANTHER" id="PTHR23225">
    <property type="entry name" value="ZINC FINGER PROTEIN"/>
    <property type="match status" value="1"/>
</dbReference>
<comment type="caution">
    <text evidence="3">The sequence shown here is derived from an EMBL/GenBank/DDBJ whole genome shotgun (WGS) entry which is preliminary data.</text>
</comment>
<dbReference type="AlphaFoldDB" id="A0A8K0J6V3"/>
<dbReference type="PANTHER" id="PTHR23225:SF2">
    <property type="entry name" value="AT09679P-RELATED"/>
    <property type="match status" value="1"/>
</dbReference>
<feature type="region of interest" description="Disordered" evidence="1">
    <location>
        <begin position="559"/>
        <end position="614"/>
    </location>
</feature>
<feature type="compositionally biased region" description="Low complexity" evidence="1">
    <location>
        <begin position="500"/>
        <end position="510"/>
    </location>
</feature>
<feature type="domain" description="C2H2-type" evidence="2">
    <location>
        <begin position="642"/>
        <end position="669"/>
    </location>
</feature>
<feature type="region of interest" description="Disordered" evidence="1">
    <location>
        <begin position="1"/>
        <end position="59"/>
    </location>
</feature>
<evidence type="ECO:0000259" key="2">
    <source>
        <dbReference type="SMART" id="SM00355"/>
    </source>
</evidence>
<evidence type="ECO:0000313" key="3">
    <source>
        <dbReference type="EMBL" id="KAG5925661.1"/>
    </source>
</evidence>
<feature type="region of interest" description="Disordered" evidence="1">
    <location>
        <begin position="466"/>
        <end position="511"/>
    </location>
</feature>
<proteinExistence type="predicted"/>
<dbReference type="InterPro" id="IPR013087">
    <property type="entry name" value="Znf_C2H2_type"/>
</dbReference>
<keyword evidence="4" id="KW-1185">Reference proteome</keyword>
<reference evidence="3" key="1">
    <citation type="journal article" date="2020" name="bioRxiv">
        <title>Whole genome comparisons of ergot fungi reveals the divergence and evolution of species within the genus Claviceps are the result of varying mechanisms driving genome evolution and host range expansion.</title>
        <authorList>
            <person name="Wyka S.A."/>
            <person name="Mondo S.J."/>
            <person name="Liu M."/>
            <person name="Dettman J."/>
            <person name="Nalam V."/>
            <person name="Broders K.D."/>
        </authorList>
    </citation>
    <scope>NUCLEOTIDE SEQUENCE</scope>
    <source>
        <strain evidence="3">CCC 489</strain>
    </source>
</reference>
<accession>A0A8K0J6V3</accession>
<dbReference type="EMBL" id="SRPY01000350">
    <property type="protein sequence ID" value="KAG5925661.1"/>
    <property type="molecule type" value="Genomic_DNA"/>
</dbReference>
<sequence>MINSAATLPGAHLSMEPSTKKRKLAPKVTSSAAPNTQPLANASQYTQEPSLQQNHHYASHDAPLSERQDFESFARHLQDAAMLIQRQTERPPYSHVSVLLLSWDQDPSVDDDLAAFEAILHTKYNYVTHRWQIPTVPNPSIKLGVQMASFLENARPSHLLIIYYAGHGFVGGDGHLYWACDAREDAAKLKWDGVRCLFEDAQSDILLLLDSCAVPDPPTAGSHGIKQGLAACSPEHGSREPGSRSFTTDMIDALESLHSGRPFCVNKLLEEIMAQRQLHGAQAGVQANTARSQTPIFFSLTPGKRQYLRLAPLLSRPASISGNGACALIDGQTQRGREDDWVDPESVSDLRFDETRILVCTTFVGDASPDMSFFNQWLQNRPPLGSRIAVEGMFLGPPTMLLISMPQSIWNVVQHDKVCCFLGNISSHNMIHLYEKLVGPAGVRPSAKQVEDGRILLEARKLAASGTRARVTPETENHEPTYDSSACRDNNVHGDGADAPPSSSPSRPRPFGVEALKLKVDVEGSAEMQEAAEQLKALSHVRHRGVEAEAAAAERLRTSLPEAMSNAPREKGRPAQSTTSGHSGRNAATPDGAKMKADFKATKAPRRSGLKQETRCRHCSHAPFKDFSSLRKHVAAAHTRPFPCAFSFAGCTSTFGSKNEWKRHISSQHLCLQFYRCSACPQSTMEGKGNEFNRKDLFTQHLRRMHAPLQIKRAISQGDGSLQAEWETHVKEMQQSCLVTRRQPPQRAACPKDDCQKSFEGHNAWDEWTEHVGRHMEKSEGQVLRADDLLTQWALEEGIIETKGDGEYRLCVATGLVPSYGGSGPLLDRKDSLLTSFGDASQAEDTSMAESKPPENAAENSHARTP</sequence>
<dbReference type="OrthoDB" id="5388486at2759"/>
<organism evidence="3 4">
    <name type="scientific">Claviceps africana</name>
    <dbReference type="NCBI Taxonomy" id="83212"/>
    <lineage>
        <taxon>Eukaryota</taxon>
        <taxon>Fungi</taxon>
        <taxon>Dikarya</taxon>
        <taxon>Ascomycota</taxon>
        <taxon>Pezizomycotina</taxon>
        <taxon>Sordariomycetes</taxon>
        <taxon>Hypocreomycetidae</taxon>
        <taxon>Hypocreales</taxon>
        <taxon>Clavicipitaceae</taxon>
        <taxon>Claviceps</taxon>
    </lineage>
</organism>
<feature type="domain" description="C2H2-type" evidence="2">
    <location>
        <begin position="614"/>
        <end position="638"/>
    </location>
</feature>
<feature type="domain" description="C2H2-type" evidence="2">
    <location>
        <begin position="675"/>
        <end position="706"/>
    </location>
</feature>
<evidence type="ECO:0000313" key="4">
    <source>
        <dbReference type="Proteomes" id="UP000811619"/>
    </source>
</evidence>
<feature type="compositionally biased region" description="Basic and acidic residues" evidence="1">
    <location>
        <begin position="471"/>
        <end position="481"/>
    </location>
</feature>
<dbReference type="Proteomes" id="UP000811619">
    <property type="component" value="Unassembled WGS sequence"/>
</dbReference>
<feature type="compositionally biased region" description="Polar residues" evidence="1">
    <location>
        <begin position="28"/>
        <end position="56"/>
    </location>
</feature>
<evidence type="ECO:0000256" key="1">
    <source>
        <dbReference type="SAM" id="MobiDB-lite"/>
    </source>
</evidence>
<name>A0A8K0J6V3_9HYPO</name>
<gene>
    <name evidence="3" type="ORF">E4U42_004091</name>
</gene>
<protein>
    <recommendedName>
        <fullName evidence="2">C2H2-type domain-containing protein</fullName>
    </recommendedName>
</protein>
<dbReference type="GO" id="GO:0003700">
    <property type="term" value="F:DNA-binding transcription factor activity"/>
    <property type="evidence" value="ECO:0007669"/>
    <property type="project" value="InterPro"/>
</dbReference>
<dbReference type="InterPro" id="IPR039970">
    <property type="entry name" value="TF_Grauzone"/>
</dbReference>
<dbReference type="SMART" id="SM00355">
    <property type="entry name" value="ZnF_C2H2"/>
    <property type="match status" value="4"/>
</dbReference>
<dbReference type="Gene3D" id="3.30.160.60">
    <property type="entry name" value="Classic Zinc Finger"/>
    <property type="match status" value="1"/>
</dbReference>
<feature type="region of interest" description="Disordered" evidence="1">
    <location>
        <begin position="831"/>
        <end position="866"/>
    </location>
</feature>